<dbReference type="PANTHER" id="PTHR45990:SF1">
    <property type="entry name" value="DNA REPAIR PROTEIN REV1"/>
    <property type="match status" value="1"/>
</dbReference>
<dbReference type="InterPro" id="IPR036775">
    <property type="entry name" value="DNA_pol_Y-fam_lit_finger_sf"/>
</dbReference>
<feature type="compositionally biased region" description="Basic and acidic residues" evidence="3">
    <location>
        <begin position="396"/>
        <end position="411"/>
    </location>
</feature>
<gene>
    <name evidence="6" type="primary">gb11341</name>
    <name evidence="6" type="ORF">PR202_gb11341</name>
</gene>
<feature type="region of interest" description="Disordered" evidence="3">
    <location>
        <begin position="381"/>
        <end position="411"/>
    </location>
</feature>
<feature type="domain" description="DNA polymerase IV/DNA polymerase iota-like thumb" evidence="5">
    <location>
        <begin position="17"/>
        <end position="68"/>
    </location>
</feature>
<dbReference type="Gene3D" id="1.10.150.20">
    <property type="entry name" value="5' to 3' exonuclease, C-terminal subdomain"/>
    <property type="match status" value="1"/>
</dbReference>
<evidence type="ECO:0000313" key="6">
    <source>
        <dbReference type="EMBL" id="GJN23675.1"/>
    </source>
</evidence>
<dbReference type="GO" id="GO:0005634">
    <property type="term" value="C:nucleus"/>
    <property type="evidence" value="ECO:0007669"/>
    <property type="project" value="TreeGrafter"/>
</dbReference>
<dbReference type="Proteomes" id="UP001054889">
    <property type="component" value="Unassembled WGS sequence"/>
</dbReference>
<feature type="region of interest" description="Disordered" evidence="3">
    <location>
        <begin position="211"/>
        <end position="235"/>
    </location>
</feature>
<accession>A0AAV5ELW2</accession>
<dbReference type="Gene3D" id="3.30.1490.100">
    <property type="entry name" value="DNA polymerase, Y-family, little finger domain"/>
    <property type="match status" value="2"/>
</dbReference>
<reference evidence="6" key="1">
    <citation type="journal article" date="2018" name="DNA Res.">
        <title>Multiple hybrid de novo genome assembly of finger millet, an orphan allotetraploid crop.</title>
        <authorList>
            <person name="Hatakeyama M."/>
            <person name="Aluri S."/>
            <person name="Balachadran M.T."/>
            <person name="Sivarajan S.R."/>
            <person name="Patrignani A."/>
            <person name="Gruter S."/>
            <person name="Poveda L."/>
            <person name="Shimizu-Inatsugi R."/>
            <person name="Baeten J."/>
            <person name="Francoijs K.J."/>
            <person name="Nataraja K.N."/>
            <person name="Reddy Y.A.N."/>
            <person name="Phadnis S."/>
            <person name="Ravikumar R.L."/>
            <person name="Schlapbach R."/>
            <person name="Sreeman S.M."/>
            <person name="Shimizu K.K."/>
        </authorList>
    </citation>
    <scope>NUCLEOTIDE SEQUENCE</scope>
</reference>
<reference evidence="6" key="2">
    <citation type="submission" date="2021-12" db="EMBL/GenBank/DDBJ databases">
        <title>Resequencing data analysis of finger millet.</title>
        <authorList>
            <person name="Hatakeyama M."/>
            <person name="Aluri S."/>
            <person name="Balachadran M.T."/>
            <person name="Sivarajan S.R."/>
            <person name="Poveda L."/>
            <person name="Shimizu-Inatsugi R."/>
            <person name="Schlapbach R."/>
            <person name="Sreeman S.M."/>
            <person name="Shimizu K.K."/>
        </authorList>
    </citation>
    <scope>NUCLEOTIDE SEQUENCE</scope>
</reference>
<protein>
    <recommendedName>
        <fullName evidence="8">DNA repair protein REV1</fullName>
    </recommendedName>
</protein>
<dbReference type="GO" id="GO:0003887">
    <property type="term" value="F:DNA-directed DNA polymerase activity"/>
    <property type="evidence" value="ECO:0007669"/>
    <property type="project" value="InterPro"/>
</dbReference>
<dbReference type="GO" id="GO:0017125">
    <property type="term" value="F:deoxycytidyl transferase activity"/>
    <property type="evidence" value="ECO:0007669"/>
    <property type="project" value="TreeGrafter"/>
</dbReference>
<dbReference type="EMBL" id="BQKI01000076">
    <property type="protein sequence ID" value="GJN23675.1"/>
    <property type="molecule type" value="Genomic_DNA"/>
</dbReference>
<dbReference type="GO" id="GO:0070987">
    <property type="term" value="P:error-free translesion synthesis"/>
    <property type="evidence" value="ECO:0007669"/>
    <property type="project" value="TreeGrafter"/>
</dbReference>
<dbReference type="PANTHER" id="PTHR45990">
    <property type="entry name" value="DNA REPAIR PROTEIN REV1"/>
    <property type="match status" value="1"/>
</dbReference>
<comment type="caution">
    <text evidence="6">The sequence shown here is derived from an EMBL/GenBank/DDBJ whole genome shotgun (WGS) entry which is preliminary data.</text>
</comment>
<name>A0AAV5ELW2_ELECO</name>
<keyword evidence="7" id="KW-1185">Reference proteome</keyword>
<feature type="compositionally biased region" description="Polar residues" evidence="3">
    <location>
        <begin position="213"/>
        <end position="232"/>
    </location>
</feature>
<dbReference type="AlphaFoldDB" id="A0AAV5ELW2"/>
<dbReference type="InterPro" id="IPR017961">
    <property type="entry name" value="DNA_pol_Y-fam_little_finger"/>
</dbReference>
<evidence type="ECO:0000259" key="4">
    <source>
        <dbReference type="Pfam" id="PF11799"/>
    </source>
</evidence>
<evidence type="ECO:0000256" key="1">
    <source>
        <dbReference type="ARBA" id="ARBA00010945"/>
    </source>
</evidence>
<dbReference type="GO" id="GO:0006281">
    <property type="term" value="P:DNA repair"/>
    <property type="evidence" value="ECO:0007669"/>
    <property type="project" value="InterPro"/>
</dbReference>
<evidence type="ECO:0008006" key="8">
    <source>
        <dbReference type="Google" id="ProtNLM"/>
    </source>
</evidence>
<evidence type="ECO:0000259" key="5">
    <source>
        <dbReference type="Pfam" id="PF21999"/>
    </source>
</evidence>
<dbReference type="InterPro" id="IPR043502">
    <property type="entry name" value="DNA/RNA_pol_sf"/>
</dbReference>
<dbReference type="GO" id="GO:0003684">
    <property type="term" value="F:damaged DNA binding"/>
    <property type="evidence" value="ECO:0007669"/>
    <property type="project" value="InterPro"/>
</dbReference>
<evidence type="ECO:0000256" key="2">
    <source>
        <dbReference type="ARBA" id="ARBA00022634"/>
    </source>
</evidence>
<feature type="domain" description="DNA polymerase Y-family little finger" evidence="4">
    <location>
        <begin position="79"/>
        <end position="168"/>
    </location>
</feature>
<dbReference type="Pfam" id="PF11799">
    <property type="entry name" value="IMS_C"/>
    <property type="match status" value="1"/>
</dbReference>
<sequence>MYLLQVDDYLNSLPIKALPGIGHTVSAKLNSKEIEYCSQLRNISKDALHKDFGKKTGDLLWNYCRGIDHSIVGAVQETKSVGAEINWGVRFNVNKDAEHFLTNLCKEVSLRLQGCGVQGRTITLKVIAGATDSFVTLQRIAKQLFAAFHADVKEVRGVGLTVTKLEHADLVRRAPQGNMIKSWLTSSAKIKKQGSEKIGFHENVDVAVAGAASHSSEVNPRSDRSTGVNNVQLPPLSQLDPEVLKNLPPEIISEMNDMYKGELHGFLDTLNSNKGKASSSKSLALPAVTQSSVPVDDTKFEGYAGHRDSKYLEDAKRKSVKLSEVQAANDASCSRFSELVLKTAKSGTQLDLMPDSLSQADLTVLQELPEDVQADLFNVLPLHRPGDPTNSASNVSEKKVSNNDGADDPKGQRLLSLQEVVDSGFNVLELVVA</sequence>
<comment type="similarity">
    <text evidence="1">Belongs to the DNA polymerase type-Y family.</text>
</comment>
<evidence type="ECO:0000313" key="7">
    <source>
        <dbReference type="Proteomes" id="UP001054889"/>
    </source>
</evidence>
<dbReference type="GO" id="GO:0042276">
    <property type="term" value="P:error-prone translesion synthesis"/>
    <property type="evidence" value="ECO:0007669"/>
    <property type="project" value="TreeGrafter"/>
</dbReference>
<dbReference type="SUPFAM" id="SSF56672">
    <property type="entry name" value="DNA/RNA polymerases"/>
    <property type="match status" value="1"/>
</dbReference>
<keyword evidence="2" id="KW-0237">DNA synthesis</keyword>
<proteinExistence type="inferred from homology"/>
<evidence type="ECO:0000256" key="3">
    <source>
        <dbReference type="SAM" id="MobiDB-lite"/>
    </source>
</evidence>
<dbReference type="InterPro" id="IPR053848">
    <property type="entry name" value="IMS_HHH_1"/>
</dbReference>
<dbReference type="SUPFAM" id="SSF100879">
    <property type="entry name" value="Lesion bypass DNA polymerase (Y-family), little finger domain"/>
    <property type="match status" value="1"/>
</dbReference>
<dbReference type="Pfam" id="PF21999">
    <property type="entry name" value="IMS_HHH_1"/>
    <property type="match status" value="1"/>
</dbReference>
<organism evidence="6 7">
    <name type="scientific">Eleusine coracana subsp. coracana</name>
    <dbReference type="NCBI Taxonomy" id="191504"/>
    <lineage>
        <taxon>Eukaryota</taxon>
        <taxon>Viridiplantae</taxon>
        <taxon>Streptophyta</taxon>
        <taxon>Embryophyta</taxon>
        <taxon>Tracheophyta</taxon>
        <taxon>Spermatophyta</taxon>
        <taxon>Magnoliopsida</taxon>
        <taxon>Liliopsida</taxon>
        <taxon>Poales</taxon>
        <taxon>Poaceae</taxon>
        <taxon>PACMAD clade</taxon>
        <taxon>Chloridoideae</taxon>
        <taxon>Cynodonteae</taxon>
        <taxon>Eleusininae</taxon>
        <taxon>Eleusine</taxon>
    </lineage>
</organism>